<gene>
    <name evidence="1" type="ORF">CBW65_04960</name>
</gene>
<dbReference type="EMBL" id="CP021434">
    <property type="protein sequence ID" value="ARU60495.1"/>
    <property type="molecule type" value="Genomic_DNA"/>
</dbReference>
<keyword evidence="2" id="KW-1185">Reference proteome</keyword>
<accession>A0A1Y0ILU0</accession>
<evidence type="ECO:0000313" key="1">
    <source>
        <dbReference type="EMBL" id="ARU60495.1"/>
    </source>
</evidence>
<name>A0A1Y0ILU0_9BACL</name>
<proteinExistence type="predicted"/>
<organism evidence="1 2">
    <name type="scientific">Tumebacillus avium</name>
    <dbReference type="NCBI Taxonomy" id="1903704"/>
    <lineage>
        <taxon>Bacteria</taxon>
        <taxon>Bacillati</taxon>
        <taxon>Bacillota</taxon>
        <taxon>Bacilli</taxon>
        <taxon>Bacillales</taxon>
        <taxon>Alicyclobacillaceae</taxon>
        <taxon>Tumebacillus</taxon>
    </lineage>
</organism>
<dbReference type="OrthoDB" id="2655695at2"/>
<evidence type="ECO:0000313" key="2">
    <source>
        <dbReference type="Proteomes" id="UP000195437"/>
    </source>
</evidence>
<sequence length="244" mass="27988">MSKGLKKMLLMATAPITEQGFSLDPKRSGANMWTYSKQMGNLTQYIVFDKSGHRHQAVRVFLETSRDPVGIYGATLSGREDIWWYYTDEENLKEVLAEMVQLIVDKGLSWFEISAKGVPKPTDEIARSVLDNLTERVKRFEYDHQLDHTNPDTVAALEKVIRSKEDESLEVDWDFLCDAAAYFGELLRCKFGGSWGSDEDYGWVIQLMNGTKKIRPLNQVAMYWNNPYRGLQGTFHLLCNTLLN</sequence>
<reference evidence="2" key="1">
    <citation type="submission" date="2017-05" db="EMBL/GenBank/DDBJ databases">
        <authorList>
            <person name="Sung H."/>
        </authorList>
    </citation>
    <scope>NUCLEOTIDE SEQUENCE [LARGE SCALE GENOMIC DNA]</scope>
    <source>
        <strain evidence="2">AR23208</strain>
    </source>
</reference>
<dbReference type="RefSeq" id="WP_087455888.1">
    <property type="nucleotide sequence ID" value="NZ_CP021434.1"/>
</dbReference>
<dbReference type="KEGG" id="tum:CBW65_04960"/>
<dbReference type="Proteomes" id="UP000195437">
    <property type="component" value="Chromosome"/>
</dbReference>
<protein>
    <submittedName>
        <fullName evidence="1">Uncharacterized protein</fullName>
    </submittedName>
</protein>
<dbReference type="AlphaFoldDB" id="A0A1Y0ILU0"/>